<evidence type="ECO:0000313" key="9">
    <source>
        <dbReference type="Proteomes" id="UP000276055"/>
    </source>
</evidence>
<dbReference type="GO" id="GO:0005524">
    <property type="term" value="F:ATP binding"/>
    <property type="evidence" value="ECO:0007669"/>
    <property type="project" value="UniProtKB-KW"/>
</dbReference>
<keyword evidence="5" id="KW-0067">ATP-binding</keyword>
<reference evidence="8 9" key="1">
    <citation type="submission" date="2018-10" db="EMBL/GenBank/DDBJ databases">
        <title>Genomic Encyclopedia of Type Strains, Phase IV (KMG-IV): sequencing the most valuable type-strain genomes for metagenomic binning, comparative biology and taxonomic classification.</title>
        <authorList>
            <person name="Goeker M."/>
        </authorList>
    </citation>
    <scope>NUCLEOTIDE SEQUENCE [LARGE SCALE GENOMIC DNA]</scope>
    <source>
        <strain evidence="8 9">DSM 25586</strain>
    </source>
</reference>
<dbReference type="PANTHER" id="PTHR43085:SF1">
    <property type="entry name" value="PSEUDOURIDINE KINASE-RELATED"/>
    <property type="match status" value="1"/>
</dbReference>
<comment type="similarity">
    <text evidence="1">Belongs to the carbohydrate kinase PfkB family.</text>
</comment>
<evidence type="ECO:0000259" key="7">
    <source>
        <dbReference type="Pfam" id="PF00294"/>
    </source>
</evidence>
<name>A0A495ESN1_9MICC</name>
<evidence type="ECO:0000256" key="4">
    <source>
        <dbReference type="ARBA" id="ARBA00022777"/>
    </source>
</evidence>
<dbReference type="GO" id="GO:0016301">
    <property type="term" value="F:kinase activity"/>
    <property type="evidence" value="ECO:0007669"/>
    <property type="project" value="UniProtKB-KW"/>
</dbReference>
<evidence type="ECO:0000256" key="1">
    <source>
        <dbReference type="ARBA" id="ARBA00010688"/>
    </source>
</evidence>
<evidence type="ECO:0000256" key="2">
    <source>
        <dbReference type="ARBA" id="ARBA00022679"/>
    </source>
</evidence>
<dbReference type="InterPro" id="IPR002173">
    <property type="entry name" value="Carboh/pur_kinase_PfkB_CS"/>
</dbReference>
<evidence type="ECO:0000256" key="3">
    <source>
        <dbReference type="ARBA" id="ARBA00022741"/>
    </source>
</evidence>
<dbReference type="Gene3D" id="3.40.1190.20">
    <property type="match status" value="1"/>
</dbReference>
<dbReference type="CDD" id="cd01167">
    <property type="entry name" value="bac_FRK"/>
    <property type="match status" value="1"/>
</dbReference>
<evidence type="ECO:0000256" key="5">
    <source>
        <dbReference type="ARBA" id="ARBA00022840"/>
    </source>
</evidence>
<evidence type="ECO:0000256" key="6">
    <source>
        <dbReference type="SAM" id="MobiDB-lite"/>
    </source>
</evidence>
<dbReference type="SUPFAM" id="SSF53613">
    <property type="entry name" value="Ribokinase-like"/>
    <property type="match status" value="1"/>
</dbReference>
<dbReference type="EMBL" id="RBIR01000003">
    <property type="protein sequence ID" value="RKR19988.1"/>
    <property type="molecule type" value="Genomic_DNA"/>
</dbReference>
<keyword evidence="2" id="KW-0808">Transferase</keyword>
<keyword evidence="4 8" id="KW-0418">Kinase</keyword>
<dbReference type="RefSeq" id="WP_244208318.1">
    <property type="nucleotide sequence ID" value="NZ_RBIR01000003.1"/>
</dbReference>
<dbReference type="Pfam" id="PF00294">
    <property type="entry name" value="PfkB"/>
    <property type="match status" value="1"/>
</dbReference>
<dbReference type="Proteomes" id="UP000276055">
    <property type="component" value="Unassembled WGS sequence"/>
</dbReference>
<feature type="region of interest" description="Disordered" evidence="6">
    <location>
        <begin position="296"/>
        <end position="334"/>
    </location>
</feature>
<dbReference type="PROSITE" id="PS00584">
    <property type="entry name" value="PFKB_KINASES_2"/>
    <property type="match status" value="1"/>
</dbReference>
<evidence type="ECO:0000313" key="8">
    <source>
        <dbReference type="EMBL" id="RKR19988.1"/>
    </source>
</evidence>
<sequence>MLTVIGEGLVDVVQRSSGVQAHVGGSPLNVAVGLARLDHPVQFIGRYGRDAYGEALAAHLKSSSVLLPVGPDELPTSVAAALIDDAGAATYTFDLAWELPGVAARLPFLLQGTTLLHTGSIATMLAPGAADVLAAVERAHPSATISFDPNCRPSIIPDVDYARGQAEKFVALADVVKASDEDLEWLYPGVDPLDSARRWLELGGSEGPALVVVTRGGKGPWGINAAGVAQFDAPRVEVADTVGAGDSFMAALLSGVVDLGLDGAQNRKALRELSAESLGDILAHASRAAAVTVSRAGANPPTRAEMARMELGSVGTSKARPASQDEQKVEERQP</sequence>
<dbReference type="InterPro" id="IPR029056">
    <property type="entry name" value="Ribokinase-like"/>
</dbReference>
<feature type="compositionally biased region" description="Basic and acidic residues" evidence="6">
    <location>
        <begin position="323"/>
        <end position="334"/>
    </location>
</feature>
<accession>A0A495ESN1</accession>
<keyword evidence="3" id="KW-0547">Nucleotide-binding</keyword>
<dbReference type="PANTHER" id="PTHR43085">
    <property type="entry name" value="HEXOKINASE FAMILY MEMBER"/>
    <property type="match status" value="1"/>
</dbReference>
<dbReference type="InterPro" id="IPR050306">
    <property type="entry name" value="PfkB_Carbo_kinase"/>
</dbReference>
<dbReference type="InterPro" id="IPR011611">
    <property type="entry name" value="PfkB_dom"/>
</dbReference>
<feature type="domain" description="Carbohydrate kinase PfkB" evidence="7">
    <location>
        <begin position="12"/>
        <end position="301"/>
    </location>
</feature>
<dbReference type="AlphaFoldDB" id="A0A495ESN1"/>
<gene>
    <name evidence="8" type="ORF">C8D78_1800</name>
</gene>
<proteinExistence type="inferred from homology"/>
<protein>
    <submittedName>
        <fullName evidence="8">Fructokinase</fullName>
    </submittedName>
</protein>
<comment type="caution">
    <text evidence="8">The sequence shown here is derived from an EMBL/GenBank/DDBJ whole genome shotgun (WGS) entry which is preliminary data.</text>
</comment>
<organism evidence="8 9">
    <name type="scientific">Arthrobacter oryzae</name>
    <dbReference type="NCBI Taxonomy" id="409290"/>
    <lineage>
        <taxon>Bacteria</taxon>
        <taxon>Bacillati</taxon>
        <taxon>Actinomycetota</taxon>
        <taxon>Actinomycetes</taxon>
        <taxon>Micrococcales</taxon>
        <taxon>Micrococcaceae</taxon>
        <taxon>Arthrobacter</taxon>
    </lineage>
</organism>